<proteinExistence type="predicted"/>
<comment type="caution">
    <text evidence="1">The sequence shown here is derived from an EMBL/GenBank/DDBJ whole genome shotgun (WGS) entry which is preliminary data.</text>
</comment>
<sequence length="427" mass="48725">MNASNNSNNLAIGGRPRATRISVCQPANRAQRRARKARKKTVSARIPTIAPEPEKSVRIYKPEEFIDHAIVEGAILEHIERTRKASKLERASVASNYINGSTFIAYNVTESLVLSFDELITLVLADKTVAAQLCFALAATPIPLTIPINIISNTSFTTNNRFQAPTNADCEATKLEDLSNIYSSFYFKKLPNEVRKMIYLSSDVFALGHDGQIPPFYHVTLCDSFLHEEAKSAYKKINFHLTLANEKEFNKMPGQDVQYLRHLYFQWSDFGKEEYKHCFLQMRGNRCQMYNNLRTLTMDFSNPNSEPGSFSLMRNIARASTGVVRLNVRLQSFASFESNRTHHCNEEWKAPWLRLLLIEQANEWIRTPGRLVSVNTADCMEEWFWERDDHNPLDVSLYGKAHFKTPSVKGNMTLGDRLQGRAWGLDS</sequence>
<evidence type="ECO:0000313" key="1">
    <source>
        <dbReference type="EMBL" id="KAG4418443.1"/>
    </source>
</evidence>
<gene>
    <name evidence="1" type="ORF">IFR04_008428</name>
</gene>
<dbReference type="Proteomes" id="UP000664132">
    <property type="component" value="Unassembled WGS sequence"/>
</dbReference>
<name>A0A8H7TGJ5_9HELO</name>
<keyword evidence="2" id="KW-1185">Reference proteome</keyword>
<protein>
    <submittedName>
        <fullName evidence="1">Uncharacterized protein</fullName>
    </submittedName>
</protein>
<accession>A0A8H7TGJ5</accession>
<dbReference type="OrthoDB" id="3526778at2759"/>
<dbReference type="EMBL" id="JAFJYH010000128">
    <property type="protein sequence ID" value="KAG4418443.1"/>
    <property type="molecule type" value="Genomic_DNA"/>
</dbReference>
<evidence type="ECO:0000313" key="2">
    <source>
        <dbReference type="Proteomes" id="UP000664132"/>
    </source>
</evidence>
<organism evidence="1 2">
    <name type="scientific">Cadophora malorum</name>
    <dbReference type="NCBI Taxonomy" id="108018"/>
    <lineage>
        <taxon>Eukaryota</taxon>
        <taxon>Fungi</taxon>
        <taxon>Dikarya</taxon>
        <taxon>Ascomycota</taxon>
        <taxon>Pezizomycotina</taxon>
        <taxon>Leotiomycetes</taxon>
        <taxon>Helotiales</taxon>
        <taxon>Ploettnerulaceae</taxon>
        <taxon>Cadophora</taxon>
    </lineage>
</organism>
<reference evidence="1" key="1">
    <citation type="submission" date="2021-02" db="EMBL/GenBank/DDBJ databases">
        <title>Genome sequence Cadophora malorum strain M34.</title>
        <authorList>
            <person name="Stefanovic E."/>
            <person name="Vu D."/>
            <person name="Scully C."/>
            <person name="Dijksterhuis J."/>
            <person name="Roader J."/>
            <person name="Houbraken J."/>
        </authorList>
    </citation>
    <scope>NUCLEOTIDE SEQUENCE</scope>
    <source>
        <strain evidence="1">M34</strain>
    </source>
</reference>
<dbReference type="AlphaFoldDB" id="A0A8H7TGJ5"/>